<evidence type="ECO:0000256" key="3">
    <source>
        <dbReference type="PROSITE-ProRule" id="PRU00221"/>
    </source>
</evidence>
<dbReference type="InterPro" id="IPR015943">
    <property type="entry name" value="WD40/YVTN_repeat-like_dom_sf"/>
</dbReference>
<dbReference type="AlphaFoldDB" id="A0A813C1U2"/>
<dbReference type="InterPro" id="IPR051350">
    <property type="entry name" value="WD_repeat-ST_regulator"/>
</dbReference>
<feature type="non-terminal residue" evidence="5">
    <location>
        <position position="121"/>
    </location>
</feature>
<evidence type="ECO:0000256" key="1">
    <source>
        <dbReference type="ARBA" id="ARBA00022574"/>
    </source>
</evidence>
<accession>A0A813C1U2</accession>
<keyword evidence="1 3" id="KW-0853">WD repeat</keyword>
<reference evidence="5" key="1">
    <citation type="submission" date="2021-02" db="EMBL/GenBank/DDBJ databases">
        <authorList>
            <person name="Dougan E. K."/>
            <person name="Rhodes N."/>
            <person name="Thang M."/>
            <person name="Chan C."/>
        </authorList>
    </citation>
    <scope>NUCLEOTIDE SEQUENCE</scope>
</reference>
<dbReference type="SMART" id="SM00320">
    <property type="entry name" value="WD40"/>
    <property type="match status" value="1"/>
</dbReference>
<dbReference type="EMBL" id="CAJNJA010085964">
    <property type="protein sequence ID" value="CAE7938283.1"/>
    <property type="molecule type" value="Genomic_DNA"/>
</dbReference>
<keyword evidence="2" id="KW-0677">Repeat</keyword>
<protein>
    <submittedName>
        <fullName evidence="5">WDR26 protein</fullName>
    </submittedName>
</protein>
<evidence type="ECO:0000313" key="6">
    <source>
        <dbReference type="Proteomes" id="UP000601435"/>
    </source>
</evidence>
<dbReference type="InterPro" id="IPR036322">
    <property type="entry name" value="WD40_repeat_dom_sf"/>
</dbReference>
<feature type="repeat" description="WD" evidence="3">
    <location>
        <begin position="1"/>
        <end position="25"/>
    </location>
</feature>
<organism evidence="5 6">
    <name type="scientific">Symbiodinium necroappetens</name>
    <dbReference type="NCBI Taxonomy" id="1628268"/>
    <lineage>
        <taxon>Eukaryota</taxon>
        <taxon>Sar</taxon>
        <taxon>Alveolata</taxon>
        <taxon>Dinophyceae</taxon>
        <taxon>Suessiales</taxon>
        <taxon>Symbiodiniaceae</taxon>
        <taxon>Symbiodinium</taxon>
    </lineage>
</organism>
<keyword evidence="6" id="KW-1185">Reference proteome</keyword>
<dbReference type="SUPFAM" id="SSF50978">
    <property type="entry name" value="WD40 repeat-like"/>
    <property type="match status" value="1"/>
</dbReference>
<dbReference type="Pfam" id="PF00400">
    <property type="entry name" value="WD40"/>
    <property type="match status" value="1"/>
</dbReference>
<dbReference type="InterPro" id="IPR001680">
    <property type="entry name" value="WD40_rpt"/>
</dbReference>
<evidence type="ECO:0000256" key="2">
    <source>
        <dbReference type="ARBA" id="ARBA00022737"/>
    </source>
</evidence>
<evidence type="ECO:0000313" key="5">
    <source>
        <dbReference type="EMBL" id="CAE7938283.1"/>
    </source>
</evidence>
<sequence>ELVASGSEDAQVYIWHRHYGSLLQVLPGHTATVNSVCWMQGSSPAGEPSGWLVSASDDCTLRVWGTEAAEMDEAESAEEEPAAAVSGAEDVDQRHGAEDPERPGFAASFHLEALEGSDVSS</sequence>
<proteinExistence type="predicted"/>
<feature type="compositionally biased region" description="Basic and acidic residues" evidence="4">
    <location>
        <begin position="91"/>
        <end position="102"/>
    </location>
</feature>
<name>A0A813C1U2_9DINO</name>
<comment type="caution">
    <text evidence="5">The sequence shown here is derived from an EMBL/GenBank/DDBJ whole genome shotgun (WGS) entry which is preliminary data.</text>
</comment>
<dbReference type="Proteomes" id="UP000601435">
    <property type="component" value="Unassembled WGS sequence"/>
</dbReference>
<dbReference type="PANTHER" id="PTHR22838:SF0">
    <property type="entry name" value="WD REPEAT-CONTAINING PROTEIN 26"/>
    <property type="match status" value="1"/>
</dbReference>
<feature type="compositionally biased region" description="Acidic residues" evidence="4">
    <location>
        <begin position="70"/>
        <end position="81"/>
    </location>
</feature>
<feature type="repeat" description="WD" evidence="3">
    <location>
        <begin position="26"/>
        <end position="74"/>
    </location>
</feature>
<dbReference type="OrthoDB" id="972532at2759"/>
<evidence type="ECO:0000256" key="4">
    <source>
        <dbReference type="SAM" id="MobiDB-lite"/>
    </source>
</evidence>
<dbReference type="PROSITE" id="PS50082">
    <property type="entry name" value="WD_REPEATS_2"/>
    <property type="match status" value="2"/>
</dbReference>
<gene>
    <name evidence="5" type="primary">WDR26</name>
    <name evidence="5" type="ORF">SNEC2469_LOCUS33099</name>
</gene>
<dbReference type="PANTHER" id="PTHR22838">
    <property type="entry name" value="WD REPEAT PROTEIN 26-RELATED"/>
    <property type="match status" value="1"/>
</dbReference>
<feature type="region of interest" description="Disordered" evidence="4">
    <location>
        <begin position="70"/>
        <end position="104"/>
    </location>
</feature>
<dbReference type="Gene3D" id="2.130.10.10">
    <property type="entry name" value="YVTN repeat-like/Quinoprotein amine dehydrogenase"/>
    <property type="match status" value="1"/>
</dbReference>